<name>S2DVS1_INDAL</name>
<protein>
    <submittedName>
        <fullName evidence="1">Uncharacterized protein</fullName>
    </submittedName>
</protein>
<comment type="caution">
    <text evidence="1">The sequence shown here is derived from an EMBL/GenBank/DDBJ whole genome shotgun (WGS) entry which is preliminary data.</text>
</comment>
<dbReference type="AlphaFoldDB" id="S2DVS1"/>
<reference evidence="1 2" key="1">
    <citation type="journal article" date="2013" name="Genome Announc.">
        <title>Draft Genome Sequence of Indibacter alkaliphilus Strain LW1T, Isolated from Lonar Lake, a Haloalkaline Lake in the Buldana District of Maharashtra, India.</title>
        <authorList>
            <person name="Singh A."/>
            <person name="Kumar Jangir P."/>
            <person name="Sharma R."/>
            <person name="Singh A."/>
            <person name="Kumar Pinnaka A."/>
            <person name="Shivaji S."/>
        </authorList>
    </citation>
    <scope>NUCLEOTIDE SEQUENCE [LARGE SCALE GENOMIC DNA]</scope>
    <source>
        <strain evidence="2">CCUG 57479 / KCTC 22604 / LW1</strain>
    </source>
</reference>
<gene>
    <name evidence="1" type="ORF">A33Q_2754</name>
</gene>
<dbReference type="EMBL" id="ALWO02000036">
    <property type="protein sequence ID" value="EOZ96161.1"/>
    <property type="molecule type" value="Genomic_DNA"/>
</dbReference>
<dbReference type="OrthoDB" id="933782at2"/>
<dbReference type="RefSeq" id="WP_009036441.1">
    <property type="nucleotide sequence ID" value="NZ_ALWO02000036.1"/>
</dbReference>
<evidence type="ECO:0000313" key="1">
    <source>
        <dbReference type="EMBL" id="EOZ96161.1"/>
    </source>
</evidence>
<dbReference type="eggNOG" id="ENOG50314FG">
    <property type="taxonomic scope" value="Bacteria"/>
</dbReference>
<dbReference type="Proteomes" id="UP000006073">
    <property type="component" value="Unassembled WGS sequence"/>
</dbReference>
<dbReference type="STRING" id="1189612.A33Q_2754"/>
<keyword evidence="2" id="KW-1185">Reference proteome</keyword>
<accession>S2DVS1</accession>
<dbReference type="Gene3D" id="3.90.70.10">
    <property type="entry name" value="Cysteine proteinases"/>
    <property type="match status" value="1"/>
</dbReference>
<sequence>MYIEKNLTCKENILELLSIYLSTEYQIDNETAQSCLKKQLTPLLDQLIENIVLLIEYPYTDKVFRDSFYNYFSSKLYPYYRDCIRVSLFSYKVSEEDFRDSEQIEKVKSNFLGFFVIRPITPQLLGRSAISPKAYKNNNLLICKAPIPCAINGIKMTVEAFPYSSQDAETISCAETTLWAVMEYFGIKYPEYKPTLPSKIHDTLKKVSFERQMPSNGLDILQLSFALKEFGFGTRIYSKDQFEDQFLNLLAIYMESGIPIILSVSSEKIGHAVVCIGREANDVDNLKFDLSGIIQIQGTPIIFNSNLERKYVFIDDNHPPYQLAELKKPFNHYKKPDWEDCQISHFIVPLYSKVYLEAYEAKNFIIKFLNFFYENEIKEIGDAVYIRIFLTSSRSFKNEIAINKTWNKDIK</sequence>
<proteinExistence type="predicted"/>
<organism evidence="1 2">
    <name type="scientific">Indibacter alkaliphilus (strain CCUG 57479 / KCTC 22604 / LW1)</name>
    <dbReference type="NCBI Taxonomy" id="1189612"/>
    <lineage>
        <taxon>Bacteria</taxon>
        <taxon>Pseudomonadati</taxon>
        <taxon>Bacteroidota</taxon>
        <taxon>Cytophagia</taxon>
        <taxon>Cytophagales</taxon>
        <taxon>Cyclobacteriaceae</taxon>
    </lineage>
</organism>
<evidence type="ECO:0000313" key="2">
    <source>
        <dbReference type="Proteomes" id="UP000006073"/>
    </source>
</evidence>